<dbReference type="AlphaFoldDB" id="A0A7W8EAU4"/>
<dbReference type="PANTHER" id="PTHR43235">
    <property type="entry name" value="GLUTAMINE AMIDOTRANSFERASE PB2B2.05-RELATED"/>
    <property type="match status" value="1"/>
</dbReference>
<organism evidence="1 2">
    <name type="scientific">Granulicella mallensis</name>
    <dbReference type="NCBI Taxonomy" id="940614"/>
    <lineage>
        <taxon>Bacteria</taxon>
        <taxon>Pseudomonadati</taxon>
        <taxon>Acidobacteriota</taxon>
        <taxon>Terriglobia</taxon>
        <taxon>Terriglobales</taxon>
        <taxon>Acidobacteriaceae</taxon>
        <taxon>Granulicella</taxon>
    </lineage>
</organism>
<dbReference type="GO" id="GO:0006598">
    <property type="term" value="P:polyamine catabolic process"/>
    <property type="evidence" value="ECO:0007669"/>
    <property type="project" value="TreeGrafter"/>
</dbReference>
<dbReference type="GO" id="GO:0033969">
    <property type="term" value="F:gamma-glutamyl-gamma-aminobutyrate hydrolase activity"/>
    <property type="evidence" value="ECO:0007669"/>
    <property type="project" value="TreeGrafter"/>
</dbReference>
<dbReference type="Proteomes" id="UP000584867">
    <property type="component" value="Unassembled WGS sequence"/>
</dbReference>
<comment type="caution">
    <text evidence="1">The sequence shown here is derived from an EMBL/GenBank/DDBJ whole genome shotgun (WGS) entry which is preliminary data.</text>
</comment>
<proteinExistence type="predicted"/>
<dbReference type="PROSITE" id="PS51273">
    <property type="entry name" value="GATASE_TYPE_1"/>
    <property type="match status" value="1"/>
</dbReference>
<evidence type="ECO:0000313" key="2">
    <source>
        <dbReference type="Proteomes" id="UP000584867"/>
    </source>
</evidence>
<dbReference type="GO" id="GO:0005829">
    <property type="term" value="C:cytosol"/>
    <property type="evidence" value="ECO:0007669"/>
    <property type="project" value="TreeGrafter"/>
</dbReference>
<reference evidence="1 2" key="1">
    <citation type="submission" date="2020-08" db="EMBL/GenBank/DDBJ databases">
        <title>Genomic Encyclopedia of Type Strains, Phase IV (KMG-V): Genome sequencing to study the core and pangenomes of soil and plant-associated prokaryotes.</title>
        <authorList>
            <person name="Whitman W."/>
        </authorList>
    </citation>
    <scope>NUCLEOTIDE SEQUENCE [LARGE SCALE GENOMIC DNA]</scope>
    <source>
        <strain evidence="1 2">X5P3</strain>
    </source>
</reference>
<name>A0A7W8EAU4_9BACT</name>
<dbReference type="PANTHER" id="PTHR43235:SF1">
    <property type="entry name" value="GLUTAMINE AMIDOTRANSFERASE PB2B2.05-RELATED"/>
    <property type="match status" value="1"/>
</dbReference>
<dbReference type="InterPro" id="IPR029062">
    <property type="entry name" value="Class_I_gatase-like"/>
</dbReference>
<keyword evidence="1" id="KW-0808">Transferase</keyword>
<keyword evidence="1" id="KW-0315">Glutamine amidotransferase</keyword>
<dbReference type="GO" id="GO:0016740">
    <property type="term" value="F:transferase activity"/>
    <property type="evidence" value="ECO:0007669"/>
    <property type="project" value="UniProtKB-KW"/>
</dbReference>
<dbReference type="Pfam" id="PF07722">
    <property type="entry name" value="Peptidase_C26"/>
    <property type="match status" value="1"/>
</dbReference>
<dbReference type="Gene3D" id="3.40.50.880">
    <property type="match status" value="1"/>
</dbReference>
<protein>
    <submittedName>
        <fullName evidence="1">Putative glutamine amidotransferase</fullName>
    </submittedName>
</protein>
<evidence type="ECO:0000313" key="1">
    <source>
        <dbReference type="EMBL" id="MBB5065086.1"/>
    </source>
</evidence>
<accession>A0A7W8EAU4</accession>
<dbReference type="RefSeq" id="WP_311733129.1">
    <property type="nucleotide sequence ID" value="NZ_JACHIO010000014.1"/>
</dbReference>
<sequence>MNRNRQRPTVFHYHRIRAMKPRIAIPVPTSTDISYNQRSWPAYADAVTRSGGEPVQIDISLPAAQIKQLAATCQGVVLPGSPADVDPVRYGAERDPATSPADPAREATDTLLLEDAAAHTKPVLGICFGVQSLNVWRGGSLVQDLSPLPVNHSAGKNVAVAHAALVAGNSLLGSLLEPSEAPEADGYRRLPMNTSHHQSVSIPGEGLRVVARCPDDGVVEAVENDPAFSSQFLIGVQWHPERSYDISAASRALFQRLVVEAEKSVPSK</sequence>
<dbReference type="InterPro" id="IPR011697">
    <property type="entry name" value="Peptidase_C26"/>
</dbReference>
<dbReference type="SUPFAM" id="SSF52317">
    <property type="entry name" value="Class I glutamine amidotransferase-like"/>
    <property type="match status" value="1"/>
</dbReference>
<gene>
    <name evidence="1" type="ORF">HDF15_003449</name>
</gene>
<dbReference type="EMBL" id="JACHIO010000014">
    <property type="protein sequence ID" value="MBB5065086.1"/>
    <property type="molecule type" value="Genomic_DNA"/>
</dbReference>
<dbReference type="InterPro" id="IPR044668">
    <property type="entry name" value="PuuD-like"/>
</dbReference>
<dbReference type="CDD" id="cd01745">
    <property type="entry name" value="GATase1_2"/>
    <property type="match status" value="1"/>
</dbReference>